<evidence type="ECO:0000313" key="3">
    <source>
        <dbReference type="Proteomes" id="UP000479710"/>
    </source>
</evidence>
<feature type="region of interest" description="Disordered" evidence="1">
    <location>
        <begin position="45"/>
        <end position="65"/>
    </location>
</feature>
<dbReference type="Proteomes" id="UP000479710">
    <property type="component" value="Unassembled WGS sequence"/>
</dbReference>
<proteinExistence type="predicted"/>
<comment type="caution">
    <text evidence="2">The sequence shown here is derived from an EMBL/GenBank/DDBJ whole genome shotgun (WGS) entry which is preliminary data.</text>
</comment>
<evidence type="ECO:0000256" key="1">
    <source>
        <dbReference type="SAM" id="MobiDB-lite"/>
    </source>
</evidence>
<protein>
    <submittedName>
        <fullName evidence="2">Uncharacterized protein</fullName>
    </submittedName>
</protein>
<accession>A0A6G1DZ36</accession>
<name>A0A6G1DZ36_9ORYZ</name>
<gene>
    <name evidence="2" type="ORF">E2562_020614</name>
</gene>
<dbReference type="EMBL" id="SPHZ02000005">
    <property type="protein sequence ID" value="KAF0917502.1"/>
    <property type="molecule type" value="Genomic_DNA"/>
</dbReference>
<reference evidence="2 3" key="1">
    <citation type="submission" date="2019-11" db="EMBL/GenBank/DDBJ databases">
        <title>Whole genome sequence of Oryza granulata.</title>
        <authorList>
            <person name="Li W."/>
        </authorList>
    </citation>
    <scope>NUCLEOTIDE SEQUENCE [LARGE SCALE GENOMIC DNA]</scope>
    <source>
        <strain evidence="3">cv. Menghai</strain>
        <tissue evidence="2">Leaf</tissue>
    </source>
</reference>
<keyword evidence="3" id="KW-1185">Reference proteome</keyword>
<feature type="region of interest" description="Disordered" evidence="1">
    <location>
        <begin position="1"/>
        <end position="23"/>
    </location>
</feature>
<dbReference type="AlphaFoldDB" id="A0A6G1DZ36"/>
<organism evidence="2 3">
    <name type="scientific">Oryza meyeriana var. granulata</name>
    <dbReference type="NCBI Taxonomy" id="110450"/>
    <lineage>
        <taxon>Eukaryota</taxon>
        <taxon>Viridiplantae</taxon>
        <taxon>Streptophyta</taxon>
        <taxon>Embryophyta</taxon>
        <taxon>Tracheophyta</taxon>
        <taxon>Spermatophyta</taxon>
        <taxon>Magnoliopsida</taxon>
        <taxon>Liliopsida</taxon>
        <taxon>Poales</taxon>
        <taxon>Poaceae</taxon>
        <taxon>BOP clade</taxon>
        <taxon>Oryzoideae</taxon>
        <taxon>Oryzeae</taxon>
        <taxon>Oryzinae</taxon>
        <taxon>Oryza</taxon>
        <taxon>Oryza meyeriana</taxon>
    </lineage>
</organism>
<sequence length="93" mass="9592">MEGGEVGVASEAAASHEMNETVSREVDNMLNSDVSLAVITTCAATTAAPPPADPSPRKQAESMRAVVQNSKMGEGGGEMAPLGRLRLPLVTQI</sequence>
<evidence type="ECO:0000313" key="2">
    <source>
        <dbReference type="EMBL" id="KAF0917502.1"/>
    </source>
</evidence>